<dbReference type="Proteomes" id="UP000070598">
    <property type="component" value="Unassembled WGS sequence"/>
</dbReference>
<evidence type="ECO:0000313" key="4">
    <source>
        <dbReference type="Proteomes" id="UP000070598"/>
    </source>
</evidence>
<dbReference type="Proteomes" id="UP000070659">
    <property type="component" value="Unassembled WGS sequence"/>
</dbReference>
<dbReference type="EMBL" id="JYIK01001122">
    <property type="protein sequence ID" value="KWX04630.1"/>
    <property type="molecule type" value="Genomic_DNA"/>
</dbReference>
<name>A0A132N3V2_9ACTN</name>
<reference evidence="2 5" key="2">
    <citation type="submission" date="2015-02" db="EMBL/GenBank/DDBJ databases">
        <title>Physiological reanalysis, assessment of diazotrophy, and genome sequences of multiple isolates of Streptomyces thermoautotrophicus.</title>
        <authorList>
            <person name="MacKellar D.C."/>
            <person name="Lieber L."/>
            <person name="Norman J."/>
            <person name="Bolger A."/>
            <person name="Tobin C."/>
            <person name="Murray J.W."/>
            <person name="Prell J."/>
        </authorList>
    </citation>
    <scope>NUCLEOTIDE SEQUENCE [LARGE SCALE GENOMIC DNA]</scope>
    <source>
        <strain evidence="2 5">UBT1</strain>
    </source>
</reference>
<feature type="region of interest" description="Disordered" evidence="1">
    <location>
        <begin position="18"/>
        <end position="112"/>
    </location>
</feature>
<evidence type="ECO:0000313" key="3">
    <source>
        <dbReference type="EMBL" id="KWX05970.1"/>
    </source>
</evidence>
<reference evidence="4" key="1">
    <citation type="submission" date="2015-02" db="EMBL/GenBank/DDBJ databases">
        <title>Physiological reanalysis, assessment of diazotrophy, and genome sequences of multiple isolates of Streptomyces thermoautotrophicus.</title>
        <authorList>
            <person name="MacKellar D.C."/>
            <person name="Lieber L."/>
            <person name="Norman J."/>
            <person name="Bolger A."/>
            <person name="Tobin C."/>
            <person name="Murray J.W."/>
            <person name="Friesen M."/>
            <person name="Prell J."/>
        </authorList>
    </citation>
    <scope>NUCLEOTIDE SEQUENCE [LARGE SCALE GENOMIC DNA]</scope>
    <source>
        <strain evidence="4">UBT1</strain>
    </source>
</reference>
<evidence type="ECO:0000313" key="2">
    <source>
        <dbReference type="EMBL" id="KWX04630.1"/>
    </source>
</evidence>
<evidence type="ECO:0000313" key="5">
    <source>
        <dbReference type="Proteomes" id="UP000070659"/>
    </source>
</evidence>
<comment type="caution">
    <text evidence="2">The sequence shown here is derived from an EMBL/GenBank/DDBJ whole genome shotgun (WGS) entry which is preliminary data.</text>
</comment>
<proteinExistence type="predicted"/>
<dbReference type="EMBL" id="JYIJ01000008">
    <property type="protein sequence ID" value="KWX05970.1"/>
    <property type="molecule type" value="Genomic_DNA"/>
</dbReference>
<evidence type="ECO:0000256" key="1">
    <source>
        <dbReference type="SAM" id="MobiDB-lite"/>
    </source>
</evidence>
<protein>
    <submittedName>
        <fullName evidence="2">Uncharacterized protein</fullName>
    </submittedName>
</protein>
<organism evidence="2 4">
    <name type="scientific">Carbonactinospora thermoautotrophica</name>
    <dbReference type="NCBI Taxonomy" id="1469144"/>
    <lineage>
        <taxon>Bacteria</taxon>
        <taxon>Bacillati</taxon>
        <taxon>Actinomycetota</taxon>
        <taxon>Actinomycetes</taxon>
        <taxon>Kitasatosporales</taxon>
        <taxon>Carbonactinosporaceae</taxon>
        <taxon>Carbonactinospora</taxon>
    </lineage>
</organism>
<dbReference type="PATRIC" id="fig|1469144.8.peg.1649"/>
<gene>
    <name evidence="3" type="ORF">TH66_00180</name>
    <name evidence="2" type="ORF">TR74_24215</name>
</gene>
<feature type="compositionally biased region" description="Basic residues" evidence="1">
    <location>
        <begin position="83"/>
        <end position="94"/>
    </location>
</feature>
<dbReference type="AlphaFoldDB" id="A0A132N3V2"/>
<feature type="compositionally biased region" description="Basic and acidic residues" evidence="1">
    <location>
        <begin position="73"/>
        <end position="82"/>
    </location>
</feature>
<sequence>MTDFQAEVAGLVDLVKNNKPGAFPAVSPLRPNPAPQPKQNEPAGDTATNQAPPPGGKPTQPEETSPSSPPADEQDKREEPRTRANRRPAGRGKKTTTAAKPTASSTTGNRPWSIKLDRDVSALLAPASRAWSTTLTELILTAAEQYHDQAAELPDAPDYTPTTGSRLFPRTVRQPKRRQTHHAYLSAVEKDTLDQLAHTAGLDRSTFCSRTLRALLGKRVFLPAHQLTQLATAAPNPGETLLARVRQLTESHLATIPEDRHQPWAEFPPDWIGEELAQELDQAQARLRAYTWTEVVLTALNSTR</sequence>
<accession>A0A132N3V2</accession>
<dbReference type="RefSeq" id="WP_067067461.1">
    <property type="nucleotide sequence ID" value="NZ_JYIJ01000008.1"/>
</dbReference>
<feature type="compositionally biased region" description="Low complexity" evidence="1">
    <location>
        <begin position="95"/>
        <end position="107"/>
    </location>
</feature>